<evidence type="ECO:0000259" key="8">
    <source>
        <dbReference type="Pfam" id="PF00078"/>
    </source>
</evidence>
<keyword evidence="6" id="KW-0695">RNA-directed DNA polymerase</keyword>
<evidence type="ECO:0000256" key="7">
    <source>
        <dbReference type="SAM" id="MobiDB-lite"/>
    </source>
</evidence>
<dbReference type="InterPro" id="IPR043502">
    <property type="entry name" value="DNA/RNA_pol_sf"/>
</dbReference>
<accession>A0A8B6H7K1</accession>
<keyword evidence="2" id="KW-0548">Nucleotidyltransferase</keyword>
<evidence type="ECO:0000256" key="4">
    <source>
        <dbReference type="ARBA" id="ARBA00022759"/>
    </source>
</evidence>
<dbReference type="Pfam" id="PF00078">
    <property type="entry name" value="RVT_1"/>
    <property type="match status" value="1"/>
</dbReference>
<evidence type="ECO:0000313" key="10">
    <source>
        <dbReference type="EMBL" id="VDI75750.1"/>
    </source>
</evidence>
<evidence type="ECO:0000256" key="6">
    <source>
        <dbReference type="ARBA" id="ARBA00022918"/>
    </source>
</evidence>
<evidence type="ECO:0000313" key="11">
    <source>
        <dbReference type="Proteomes" id="UP000596742"/>
    </source>
</evidence>
<evidence type="ECO:0000256" key="3">
    <source>
        <dbReference type="ARBA" id="ARBA00022722"/>
    </source>
</evidence>
<feature type="domain" description="Reverse transcriptase RNase H-like" evidence="9">
    <location>
        <begin position="448"/>
        <end position="531"/>
    </location>
</feature>
<evidence type="ECO:0000256" key="1">
    <source>
        <dbReference type="ARBA" id="ARBA00022679"/>
    </source>
</evidence>
<dbReference type="CDD" id="cd09275">
    <property type="entry name" value="RNase_HI_RT_DIRS1"/>
    <property type="match status" value="1"/>
</dbReference>
<dbReference type="SUPFAM" id="SSF56672">
    <property type="entry name" value="DNA/RNA polymerases"/>
    <property type="match status" value="1"/>
</dbReference>
<evidence type="ECO:0000256" key="5">
    <source>
        <dbReference type="ARBA" id="ARBA00022801"/>
    </source>
</evidence>
<protein>
    <recommendedName>
        <fullName evidence="12">Reverse transcriptase domain-containing protein</fullName>
    </recommendedName>
</protein>
<evidence type="ECO:0000259" key="9">
    <source>
        <dbReference type="Pfam" id="PF17917"/>
    </source>
</evidence>
<dbReference type="OrthoDB" id="6153629at2759"/>
<dbReference type="GO" id="GO:0003676">
    <property type="term" value="F:nucleic acid binding"/>
    <property type="evidence" value="ECO:0007669"/>
    <property type="project" value="InterPro"/>
</dbReference>
<dbReference type="Proteomes" id="UP000596742">
    <property type="component" value="Unassembled WGS sequence"/>
</dbReference>
<dbReference type="PANTHER" id="PTHR33050:SF7">
    <property type="entry name" value="RIBONUCLEASE H"/>
    <property type="match status" value="1"/>
</dbReference>
<dbReference type="InterPro" id="IPR041373">
    <property type="entry name" value="RT_RNaseH"/>
</dbReference>
<dbReference type="Gene3D" id="3.30.420.10">
    <property type="entry name" value="Ribonuclease H-like superfamily/Ribonuclease H"/>
    <property type="match status" value="1"/>
</dbReference>
<dbReference type="InterPro" id="IPR000477">
    <property type="entry name" value="RT_dom"/>
</dbReference>
<dbReference type="EMBL" id="UYJE01009696">
    <property type="protein sequence ID" value="VDI75750.1"/>
    <property type="molecule type" value="Genomic_DNA"/>
</dbReference>
<dbReference type="Gene3D" id="3.10.10.10">
    <property type="entry name" value="HIV Type 1 Reverse Transcriptase, subunit A, domain 1"/>
    <property type="match status" value="1"/>
</dbReference>
<dbReference type="PANTHER" id="PTHR33050">
    <property type="entry name" value="REVERSE TRANSCRIPTASE DOMAIN-CONTAINING PROTEIN"/>
    <property type="match status" value="1"/>
</dbReference>
<dbReference type="InterPro" id="IPR043128">
    <property type="entry name" value="Rev_trsase/Diguanyl_cyclase"/>
</dbReference>
<proteinExistence type="predicted"/>
<keyword evidence="5" id="KW-0378">Hydrolase</keyword>
<dbReference type="GO" id="GO:0004519">
    <property type="term" value="F:endonuclease activity"/>
    <property type="evidence" value="ECO:0007669"/>
    <property type="project" value="UniProtKB-KW"/>
</dbReference>
<evidence type="ECO:0000256" key="2">
    <source>
        <dbReference type="ARBA" id="ARBA00022695"/>
    </source>
</evidence>
<organism evidence="10 11">
    <name type="scientific">Mytilus galloprovincialis</name>
    <name type="common">Mediterranean mussel</name>
    <dbReference type="NCBI Taxonomy" id="29158"/>
    <lineage>
        <taxon>Eukaryota</taxon>
        <taxon>Metazoa</taxon>
        <taxon>Spiralia</taxon>
        <taxon>Lophotrochozoa</taxon>
        <taxon>Mollusca</taxon>
        <taxon>Bivalvia</taxon>
        <taxon>Autobranchia</taxon>
        <taxon>Pteriomorphia</taxon>
        <taxon>Mytilida</taxon>
        <taxon>Mytiloidea</taxon>
        <taxon>Mytilidae</taxon>
        <taxon>Mytilinae</taxon>
        <taxon>Mytilus</taxon>
    </lineage>
</organism>
<feature type="region of interest" description="Disordered" evidence="7">
    <location>
        <begin position="95"/>
        <end position="118"/>
    </location>
</feature>
<keyword evidence="1" id="KW-0808">Transferase</keyword>
<keyword evidence="4" id="KW-0255">Endonuclease</keyword>
<dbReference type="InterPro" id="IPR036397">
    <property type="entry name" value="RNaseH_sf"/>
</dbReference>
<keyword evidence="3" id="KW-0540">Nuclease</keyword>
<name>A0A8B6H7K1_MYTGA</name>
<dbReference type="Gene3D" id="3.30.70.270">
    <property type="match status" value="1"/>
</dbReference>
<feature type="region of interest" description="Disordered" evidence="7">
    <location>
        <begin position="1"/>
        <end position="50"/>
    </location>
</feature>
<dbReference type="Pfam" id="PF17917">
    <property type="entry name" value="RT_RNaseH"/>
    <property type="match status" value="1"/>
</dbReference>
<dbReference type="InterPro" id="IPR052055">
    <property type="entry name" value="Hepadnavirus_pol/RT"/>
</dbReference>
<dbReference type="GO" id="GO:0003964">
    <property type="term" value="F:RNA-directed DNA polymerase activity"/>
    <property type="evidence" value="ECO:0007669"/>
    <property type="project" value="UniProtKB-KW"/>
</dbReference>
<gene>
    <name evidence="10" type="ORF">MGAL_10B064373</name>
</gene>
<dbReference type="AlphaFoldDB" id="A0A8B6H7K1"/>
<feature type="domain" description="Reverse transcriptase" evidence="8">
    <location>
        <begin position="334"/>
        <end position="416"/>
    </location>
</feature>
<comment type="caution">
    <text evidence="10">The sequence shown here is derived from an EMBL/GenBank/DDBJ whole genome shotgun (WGS) entry which is preliminary data.</text>
</comment>
<reference evidence="10" key="1">
    <citation type="submission" date="2018-11" db="EMBL/GenBank/DDBJ databases">
        <authorList>
            <person name="Alioto T."/>
            <person name="Alioto T."/>
        </authorList>
    </citation>
    <scope>NUCLEOTIDE SEQUENCE</scope>
</reference>
<sequence>MTDHRSEDEDELLLHESSTPSVLNREAARSSLPVPVPSTATQRRAPQPHISDGTFQLLTSYFDSKISALKNELVSGNDSLATKLKKEASVKLKSEERLRQAEKQSTQTIKEKKGRTNYTKPSATVPDLLLILQICLINSTTSPFGGTVAVRRLPMTCAMNATSSVTGEQTVPIEATSNLQQETTQPHKIKDKYLNLVDEYLLHGHMNILLEHVKYFDKVDFSKLAKGVKSSLSKNVAFWEHIGASKFIIDTIKSGYMIPFVIDNTDFVNEAVLELSKNGCVHEVPFQPFVVNPLSVAIQKSGKKRLILDLSELNVYVLKNKIKFEDWKVAQQFFKKDIYLIIFDLRSGYFHLDICKEQHTYLGFSWNGKFYCFSVLAFGLSSAPYIFTKCLRPMVKYRRENGVDIVLYLDDGLDIAYTECVLAELRFWSDSLTNLDQKKFVNDTLPNIVVYSDASNVAAGAFTVEVNEKVFHSTWSEYEKNMSSTWRELRAIQLALYSFKSVLKNSTVKWHTDNQNCVKIIDRGSTKMHLQCFAYDIFKFCSKERVIVQPIWVPRSENCRADFLSKMIDIDDWQTSPEFFEFMDNLCGPYTVDRFANFAKKSDLFKFWNRE</sequence>
<evidence type="ECO:0008006" key="12">
    <source>
        <dbReference type="Google" id="ProtNLM"/>
    </source>
</evidence>
<dbReference type="GO" id="GO:0016787">
    <property type="term" value="F:hydrolase activity"/>
    <property type="evidence" value="ECO:0007669"/>
    <property type="project" value="UniProtKB-KW"/>
</dbReference>
<keyword evidence="11" id="KW-1185">Reference proteome</keyword>